<name>A0AC34QJW3_9BILA</name>
<evidence type="ECO:0000313" key="1">
    <source>
        <dbReference type="Proteomes" id="UP000887576"/>
    </source>
</evidence>
<organism evidence="1 2">
    <name type="scientific">Panagrolaimus sp. JU765</name>
    <dbReference type="NCBI Taxonomy" id="591449"/>
    <lineage>
        <taxon>Eukaryota</taxon>
        <taxon>Metazoa</taxon>
        <taxon>Ecdysozoa</taxon>
        <taxon>Nematoda</taxon>
        <taxon>Chromadorea</taxon>
        <taxon>Rhabditida</taxon>
        <taxon>Tylenchina</taxon>
        <taxon>Panagrolaimomorpha</taxon>
        <taxon>Panagrolaimoidea</taxon>
        <taxon>Panagrolaimidae</taxon>
        <taxon>Panagrolaimus</taxon>
    </lineage>
</organism>
<reference evidence="2" key="1">
    <citation type="submission" date="2022-11" db="UniProtKB">
        <authorList>
            <consortium name="WormBaseParasite"/>
        </authorList>
    </citation>
    <scope>IDENTIFICATION</scope>
</reference>
<proteinExistence type="predicted"/>
<dbReference type="WBParaSite" id="JU765_v2.g16975.t1">
    <property type="protein sequence ID" value="JU765_v2.g16975.t1"/>
    <property type="gene ID" value="JU765_v2.g16975"/>
</dbReference>
<evidence type="ECO:0000313" key="2">
    <source>
        <dbReference type="WBParaSite" id="JU765_v2.g16975.t1"/>
    </source>
</evidence>
<sequence>MILRRAYSTASSSLRIAIVGSGPAGLYTCAGLVSRIPQGKIDVFDRSAVPYGLIQYGVAPDHYDVKRCINQFEKLFVDNVDRVKLYCNVKIGEDLTYDELCNDYDAVVLAYGANKPRKLNIPGDDAVNCMSGGDFVAWYNGGYSPIIPLLDNSNAVVVGNGNVSIDCSRILLSSIEKLSKLDIPENALKVLKQSQVSNINIFGRRGPKDASFTIKELRELLNMEGCTVSTAIADDEALAISEIVDKMDRPKKRILQLMLERRLPKNPDAPKKCTVEFFQKPVSIEKNSSGRIEAVNFENSLTGKSQRVPCGLLIYAIGYQNVLLPGVPTTPDNKLLLSDWCRIPSDNCKVYATGWCAHNPNGVIAQTQSQAVAVADEIAKDFAQYSKKDNKNGSELRLQSRKVPFLSFNDWKYVDECEKMMGRILGKLREKIQNVPEFIKLGRRSIVP</sequence>
<accession>A0AC34QJW3</accession>
<protein>
    <submittedName>
        <fullName evidence="2">NADPH:adrenodoxin oxidoreductase, mitochondrial</fullName>
    </submittedName>
</protein>
<dbReference type="Proteomes" id="UP000887576">
    <property type="component" value="Unplaced"/>
</dbReference>